<protein>
    <submittedName>
        <fullName evidence="2">Uncharacterized protein</fullName>
    </submittedName>
</protein>
<dbReference type="VEuPathDB" id="FungiDB:FUN_025169"/>
<dbReference type="Proteomes" id="UP000234323">
    <property type="component" value="Unassembled WGS sequence"/>
</dbReference>
<keyword evidence="3" id="KW-1185">Reference proteome</keyword>
<comment type="caution">
    <text evidence="2">The sequence shown here is derived from an EMBL/GenBank/DDBJ whole genome shotgun (WGS) entry which is preliminary data.</text>
</comment>
<dbReference type="VEuPathDB" id="FungiDB:RhiirFUN_015633"/>
<feature type="transmembrane region" description="Helical" evidence="1">
    <location>
        <begin position="184"/>
        <end position="201"/>
    </location>
</feature>
<proteinExistence type="predicted"/>
<evidence type="ECO:0000313" key="2">
    <source>
        <dbReference type="EMBL" id="PKY60188.1"/>
    </source>
</evidence>
<dbReference type="AlphaFoldDB" id="A0A2I1HMT3"/>
<keyword evidence="1" id="KW-1133">Transmembrane helix</keyword>
<reference evidence="2 3" key="1">
    <citation type="submission" date="2015-10" db="EMBL/GenBank/DDBJ databases">
        <title>Genome analyses suggest a sexual origin of heterokaryosis in a supposedly ancient asexual fungus.</title>
        <authorList>
            <person name="Ropars J."/>
            <person name="Sedzielewska K."/>
            <person name="Noel J."/>
            <person name="Charron P."/>
            <person name="Farinelli L."/>
            <person name="Marton T."/>
            <person name="Kruger M."/>
            <person name="Pelin A."/>
            <person name="Brachmann A."/>
            <person name="Corradi N."/>
        </authorList>
    </citation>
    <scope>NUCLEOTIDE SEQUENCE [LARGE SCALE GENOMIC DNA]</scope>
    <source>
        <strain evidence="2 3">A4</strain>
    </source>
</reference>
<keyword evidence="1" id="KW-0812">Transmembrane</keyword>
<accession>A0A2I1HMT3</accession>
<keyword evidence="1" id="KW-0472">Membrane</keyword>
<sequence length="209" mass="24564">MTEITLNCLIIPIGKLMNILCIKVMQSITIYKASTYRELETVIQSRLGAPFNKIPLKFCIIQARSGIEKKMDEYDMFDGIFTSTEEPKRRWHLEMITTISMGSSQQPWNIWFSKSALKEGLEEEKELHKNVKRVMEVIVGLLKNRVDVEKEIVYPELHPEYLYLIFACINKKFFLAKVICVSNWNFSFPIAFIFAFFIYVIEQSRERID</sequence>
<evidence type="ECO:0000256" key="1">
    <source>
        <dbReference type="SAM" id="Phobius"/>
    </source>
</evidence>
<gene>
    <name evidence="2" type="ORF">RhiirA4_483599</name>
</gene>
<organism evidence="2 3">
    <name type="scientific">Rhizophagus irregularis</name>
    <dbReference type="NCBI Taxonomy" id="588596"/>
    <lineage>
        <taxon>Eukaryota</taxon>
        <taxon>Fungi</taxon>
        <taxon>Fungi incertae sedis</taxon>
        <taxon>Mucoromycota</taxon>
        <taxon>Glomeromycotina</taxon>
        <taxon>Glomeromycetes</taxon>
        <taxon>Glomerales</taxon>
        <taxon>Glomeraceae</taxon>
        <taxon>Rhizophagus</taxon>
    </lineage>
</organism>
<name>A0A2I1HMT3_9GLOM</name>
<evidence type="ECO:0000313" key="3">
    <source>
        <dbReference type="Proteomes" id="UP000234323"/>
    </source>
</evidence>
<dbReference type="VEuPathDB" id="FungiDB:RhiirA1_429205"/>
<dbReference type="EMBL" id="LLXI01004045">
    <property type="protein sequence ID" value="PKY60188.1"/>
    <property type="molecule type" value="Genomic_DNA"/>
</dbReference>